<accession>A0A3M7SMK0</accession>
<comment type="caution">
    <text evidence="1">The sequence shown here is derived from an EMBL/GenBank/DDBJ whole genome shotgun (WGS) entry which is preliminary data.</text>
</comment>
<proteinExistence type="predicted"/>
<dbReference type="Gene3D" id="3.90.190.10">
    <property type="entry name" value="Protein tyrosine phosphatase superfamily"/>
    <property type="match status" value="1"/>
</dbReference>
<evidence type="ECO:0000313" key="2">
    <source>
        <dbReference type="Proteomes" id="UP000276133"/>
    </source>
</evidence>
<dbReference type="SUPFAM" id="SSF52799">
    <property type="entry name" value="(Phosphotyrosine protein) phosphatases II"/>
    <property type="match status" value="1"/>
</dbReference>
<keyword evidence="2" id="KW-1185">Reference proteome</keyword>
<protein>
    <submittedName>
        <fullName evidence="1">Uncharacterized protein</fullName>
    </submittedName>
</protein>
<dbReference type="InterPro" id="IPR029021">
    <property type="entry name" value="Prot-tyrosine_phosphatase-like"/>
</dbReference>
<evidence type="ECO:0000313" key="1">
    <source>
        <dbReference type="EMBL" id="RNA36880.1"/>
    </source>
</evidence>
<dbReference type="Proteomes" id="UP000276133">
    <property type="component" value="Unassembled WGS sequence"/>
</dbReference>
<gene>
    <name evidence="1" type="ORF">BpHYR1_025959</name>
</gene>
<name>A0A3M7SMK0_BRAPC</name>
<organism evidence="1 2">
    <name type="scientific">Brachionus plicatilis</name>
    <name type="common">Marine rotifer</name>
    <name type="synonym">Brachionus muelleri</name>
    <dbReference type="NCBI Taxonomy" id="10195"/>
    <lineage>
        <taxon>Eukaryota</taxon>
        <taxon>Metazoa</taxon>
        <taxon>Spiralia</taxon>
        <taxon>Gnathifera</taxon>
        <taxon>Rotifera</taxon>
        <taxon>Eurotatoria</taxon>
        <taxon>Monogononta</taxon>
        <taxon>Pseudotrocha</taxon>
        <taxon>Ploima</taxon>
        <taxon>Brachionidae</taxon>
        <taxon>Brachionus</taxon>
    </lineage>
</organism>
<sequence>MDHLLRKLSDSIEKHGLFISLMYLYYNIKIKNEFNIVQIVRLLRKTHPRLLNKQEYYDYLYNFCLSDNLNYFCVISIRQRSIEWYHLNLVGQKTTASRNF</sequence>
<reference evidence="1 2" key="1">
    <citation type="journal article" date="2018" name="Sci. Rep.">
        <title>Genomic signatures of local adaptation to the degree of environmental predictability in rotifers.</title>
        <authorList>
            <person name="Franch-Gras L."/>
            <person name="Hahn C."/>
            <person name="Garcia-Roger E.M."/>
            <person name="Carmona M.J."/>
            <person name="Serra M."/>
            <person name="Gomez A."/>
        </authorList>
    </citation>
    <scope>NUCLEOTIDE SEQUENCE [LARGE SCALE GENOMIC DNA]</scope>
    <source>
        <strain evidence="1">HYR1</strain>
    </source>
</reference>
<dbReference type="EMBL" id="REGN01001117">
    <property type="protein sequence ID" value="RNA36880.1"/>
    <property type="molecule type" value="Genomic_DNA"/>
</dbReference>
<dbReference type="AlphaFoldDB" id="A0A3M7SMK0"/>